<dbReference type="RefSeq" id="WP_229933033.1">
    <property type="nucleotide sequence ID" value="NZ_CAJHOF010000010.1"/>
</dbReference>
<name>A0ABM8Q7W0_9BACT</name>
<sequence length="204" mass="23933">MIFDNFSVSLKTLIPSNKEINMGSFEKTILFDGLGLQSFLTERKNEANIGLGSVTQLNNLIDVIKKGKNYDKFVNKFDEMVKFIYAENLILAIKSNKQFEFYFYSNGEFYEIFKEFALNDKITNIVNRWKGNSIRIDTEILLSNCKKKVVMKFDKLNDEIISLINKFDLNLHKNYASYFNKDLSAKQRIFDELNTNFEIFKDKL</sequence>
<protein>
    <submittedName>
        <fullName evidence="1">Uncharacterized protein</fullName>
    </submittedName>
</protein>
<reference evidence="1 2" key="1">
    <citation type="submission" date="2020-11" db="EMBL/GenBank/DDBJ databases">
        <authorList>
            <person name="Peeters C."/>
        </authorList>
    </citation>
    <scope>NUCLEOTIDE SEQUENCE [LARGE SCALE GENOMIC DNA]</scope>
    <source>
        <strain evidence="1 2">LMG 7974</strain>
    </source>
</reference>
<keyword evidence="2" id="KW-1185">Reference proteome</keyword>
<proteinExistence type="predicted"/>
<dbReference type="EMBL" id="CAJHOF010000010">
    <property type="protein sequence ID" value="CAD7288932.1"/>
    <property type="molecule type" value="Genomic_DNA"/>
</dbReference>
<evidence type="ECO:0000313" key="1">
    <source>
        <dbReference type="EMBL" id="CAD7288932.1"/>
    </source>
</evidence>
<gene>
    <name evidence="1" type="ORF">LMG7974_01243</name>
</gene>
<organism evidence="1 2">
    <name type="scientific">Campylobacter majalis</name>
    <dbReference type="NCBI Taxonomy" id="2790656"/>
    <lineage>
        <taxon>Bacteria</taxon>
        <taxon>Pseudomonadati</taxon>
        <taxon>Campylobacterota</taxon>
        <taxon>Epsilonproteobacteria</taxon>
        <taxon>Campylobacterales</taxon>
        <taxon>Campylobacteraceae</taxon>
        <taxon>Campylobacter</taxon>
    </lineage>
</organism>
<comment type="caution">
    <text evidence="1">The sequence shown here is derived from an EMBL/GenBank/DDBJ whole genome shotgun (WGS) entry which is preliminary data.</text>
</comment>
<dbReference type="Proteomes" id="UP000789803">
    <property type="component" value="Unassembled WGS sequence"/>
</dbReference>
<accession>A0ABM8Q7W0</accession>
<evidence type="ECO:0000313" key="2">
    <source>
        <dbReference type="Proteomes" id="UP000789803"/>
    </source>
</evidence>